<dbReference type="EMBL" id="ML976988">
    <property type="protein sequence ID" value="KAF1958018.1"/>
    <property type="molecule type" value="Genomic_DNA"/>
</dbReference>
<gene>
    <name evidence="4" type="ORF">CC80DRAFT_592478</name>
</gene>
<dbReference type="Proteomes" id="UP000800035">
    <property type="component" value="Unassembled WGS sequence"/>
</dbReference>
<feature type="compositionally biased region" description="Basic and acidic residues" evidence="1">
    <location>
        <begin position="430"/>
        <end position="447"/>
    </location>
</feature>
<feature type="domain" description="SET" evidence="3">
    <location>
        <begin position="131"/>
        <end position="277"/>
    </location>
</feature>
<dbReference type="SMART" id="SM00317">
    <property type="entry name" value="SET"/>
    <property type="match status" value="1"/>
</dbReference>
<evidence type="ECO:0000313" key="5">
    <source>
        <dbReference type="Proteomes" id="UP000800035"/>
    </source>
</evidence>
<organism evidence="4 5">
    <name type="scientific">Byssothecium circinans</name>
    <dbReference type="NCBI Taxonomy" id="147558"/>
    <lineage>
        <taxon>Eukaryota</taxon>
        <taxon>Fungi</taxon>
        <taxon>Dikarya</taxon>
        <taxon>Ascomycota</taxon>
        <taxon>Pezizomycotina</taxon>
        <taxon>Dothideomycetes</taxon>
        <taxon>Pleosporomycetidae</taxon>
        <taxon>Pleosporales</taxon>
        <taxon>Massarineae</taxon>
        <taxon>Massarinaceae</taxon>
        <taxon>Byssothecium</taxon>
    </lineage>
</organism>
<dbReference type="PANTHER" id="PTHR47332">
    <property type="entry name" value="SET DOMAIN-CONTAINING PROTEIN 5"/>
    <property type="match status" value="1"/>
</dbReference>
<accession>A0A6A5U020</accession>
<feature type="region of interest" description="Disordered" evidence="1">
    <location>
        <begin position="426"/>
        <end position="447"/>
    </location>
</feature>
<evidence type="ECO:0000256" key="1">
    <source>
        <dbReference type="SAM" id="MobiDB-lite"/>
    </source>
</evidence>
<proteinExistence type="predicted"/>
<dbReference type="Pfam" id="PF00856">
    <property type="entry name" value="SET"/>
    <property type="match status" value="1"/>
</dbReference>
<dbReference type="PROSITE" id="PS50280">
    <property type="entry name" value="SET"/>
    <property type="match status" value="1"/>
</dbReference>
<feature type="signal peptide" evidence="2">
    <location>
        <begin position="1"/>
        <end position="27"/>
    </location>
</feature>
<dbReference type="InterPro" id="IPR053185">
    <property type="entry name" value="SET_domain_protein"/>
</dbReference>
<dbReference type="SUPFAM" id="SSF82199">
    <property type="entry name" value="SET domain"/>
    <property type="match status" value="1"/>
</dbReference>
<evidence type="ECO:0000256" key="2">
    <source>
        <dbReference type="SAM" id="SignalP"/>
    </source>
</evidence>
<dbReference type="InterPro" id="IPR001214">
    <property type="entry name" value="SET_dom"/>
</dbReference>
<evidence type="ECO:0000259" key="3">
    <source>
        <dbReference type="PROSITE" id="PS50280"/>
    </source>
</evidence>
<keyword evidence="2" id="KW-0732">Signal</keyword>
<dbReference type="CDD" id="cd20071">
    <property type="entry name" value="SET_SMYD"/>
    <property type="match status" value="1"/>
</dbReference>
<sequence length="447" mass="50441">MPLPPSRKRSWHHSILPFLWIITRTTALFQTGLSPSIQDPLTNPPPTTCPVAQDGTTSNTFPWSTNPTCVQAVLPTSEDSGHLGVRRQFCVYTNIFFNSGRGISLVTTPEVAAELTREVFQDYETPIPGLTPWTQKAVEGKGEGLFAEREIEAGETLILKSPVLFVMREALSTPSRSRRHLLLETAVRQLPERTREMVRGLSRRGGGYEIEDVVNVNAVRVKVWDGSSHLVVVPEAARINHACRPNAYYRFDDYTLNLDVFALKDIKAGEELTFSYGFSQLPRDERLDALESTWGFTCTCPLCAANATTVQASNSRLSQIKELKAVLPTDPDDIPQLLGLLPNLITLLEEEDLPNELAMYEEILAYTWSSFGIDERARYWAGRARRHWSVVAGKGSWEAKRTGELERDVKGHYTWMSWEGDPWEGVGEGHPWDREEHEHDHEHGHDH</sequence>
<feature type="chain" id="PRO_5025594863" evidence="2">
    <location>
        <begin position="28"/>
        <end position="447"/>
    </location>
</feature>
<dbReference type="PANTHER" id="PTHR47332:SF6">
    <property type="entry name" value="SET DOMAIN-CONTAINING PROTEIN"/>
    <property type="match status" value="1"/>
</dbReference>
<dbReference type="Gene3D" id="2.170.270.10">
    <property type="entry name" value="SET domain"/>
    <property type="match status" value="1"/>
</dbReference>
<dbReference type="InterPro" id="IPR046341">
    <property type="entry name" value="SET_dom_sf"/>
</dbReference>
<dbReference type="OrthoDB" id="1028014at2759"/>
<reference evidence="4" key="1">
    <citation type="journal article" date="2020" name="Stud. Mycol.">
        <title>101 Dothideomycetes genomes: a test case for predicting lifestyles and emergence of pathogens.</title>
        <authorList>
            <person name="Haridas S."/>
            <person name="Albert R."/>
            <person name="Binder M."/>
            <person name="Bloem J."/>
            <person name="Labutti K."/>
            <person name="Salamov A."/>
            <person name="Andreopoulos B."/>
            <person name="Baker S."/>
            <person name="Barry K."/>
            <person name="Bills G."/>
            <person name="Bluhm B."/>
            <person name="Cannon C."/>
            <person name="Castanera R."/>
            <person name="Culley D."/>
            <person name="Daum C."/>
            <person name="Ezra D."/>
            <person name="Gonzalez J."/>
            <person name="Henrissat B."/>
            <person name="Kuo A."/>
            <person name="Liang C."/>
            <person name="Lipzen A."/>
            <person name="Lutzoni F."/>
            <person name="Magnuson J."/>
            <person name="Mondo S."/>
            <person name="Nolan M."/>
            <person name="Ohm R."/>
            <person name="Pangilinan J."/>
            <person name="Park H.-J."/>
            <person name="Ramirez L."/>
            <person name="Alfaro M."/>
            <person name="Sun H."/>
            <person name="Tritt A."/>
            <person name="Yoshinaga Y."/>
            <person name="Zwiers L.-H."/>
            <person name="Turgeon B."/>
            <person name="Goodwin S."/>
            <person name="Spatafora J."/>
            <person name="Crous P."/>
            <person name="Grigoriev I."/>
        </authorList>
    </citation>
    <scope>NUCLEOTIDE SEQUENCE</scope>
    <source>
        <strain evidence="4">CBS 675.92</strain>
    </source>
</reference>
<evidence type="ECO:0000313" key="4">
    <source>
        <dbReference type="EMBL" id="KAF1958018.1"/>
    </source>
</evidence>
<protein>
    <submittedName>
        <fullName evidence="4">SET domain-containing protein</fullName>
    </submittedName>
</protein>
<name>A0A6A5U020_9PLEO</name>
<keyword evidence="5" id="KW-1185">Reference proteome</keyword>
<dbReference type="AlphaFoldDB" id="A0A6A5U020"/>